<feature type="non-terminal residue" evidence="2">
    <location>
        <position position="249"/>
    </location>
</feature>
<feature type="compositionally biased region" description="Basic and acidic residues" evidence="1">
    <location>
        <begin position="73"/>
        <end position="87"/>
    </location>
</feature>
<feature type="compositionally biased region" description="Basic and acidic residues" evidence="1">
    <location>
        <begin position="113"/>
        <end position="125"/>
    </location>
</feature>
<name>A0A6J4TQ29_9SPHN</name>
<feature type="region of interest" description="Disordered" evidence="1">
    <location>
        <begin position="1"/>
        <end position="125"/>
    </location>
</feature>
<evidence type="ECO:0000313" key="2">
    <source>
        <dbReference type="EMBL" id="CAA9527663.1"/>
    </source>
</evidence>
<accession>A0A6J4TQ29</accession>
<gene>
    <name evidence="2" type="ORF">AVDCRST_MAG23-721</name>
</gene>
<feature type="compositionally biased region" description="Basic and acidic residues" evidence="1">
    <location>
        <begin position="192"/>
        <end position="222"/>
    </location>
</feature>
<dbReference type="AlphaFoldDB" id="A0A6J4TQ29"/>
<feature type="non-terminal residue" evidence="2">
    <location>
        <position position="1"/>
    </location>
</feature>
<reference evidence="2" key="1">
    <citation type="submission" date="2020-02" db="EMBL/GenBank/DDBJ databases">
        <authorList>
            <person name="Meier V. D."/>
        </authorList>
    </citation>
    <scope>NUCLEOTIDE SEQUENCE</scope>
    <source>
        <strain evidence="2">AVDCRST_MAG23</strain>
    </source>
</reference>
<sequence>ATNGPTRAYSVSQKASALAPARPSGATGHPRFAAQAGGGPSQQVSGARGRSTVAQLRAAGRLCVPPQGPGRRLALDQRGPHEGRCGRSSELAARNGRSQRADAHPRDRRLHTPRGDPADRVRVPVDRHGDVVRHFGGRLDFPRVDRQCRPPRCSGEAGAPAVRVRVAPRSDRARRPAQLRTADDAGAACGCHRNDIRPRQPHPDGSGDARPHRPRQEVRRGGGLEAAGGCRRVQRQLSAPARREEPSAL</sequence>
<proteinExistence type="predicted"/>
<protein>
    <submittedName>
        <fullName evidence="2">cAMP-binding proteins - catabolite gene activator and regulatory subunit of cAMP-dependent protein kinases</fullName>
    </submittedName>
</protein>
<feature type="region of interest" description="Disordered" evidence="1">
    <location>
        <begin position="141"/>
        <end position="249"/>
    </location>
</feature>
<feature type="compositionally biased region" description="Low complexity" evidence="1">
    <location>
        <begin position="157"/>
        <end position="167"/>
    </location>
</feature>
<dbReference type="EMBL" id="CADCWD010000028">
    <property type="protein sequence ID" value="CAA9527663.1"/>
    <property type="molecule type" value="Genomic_DNA"/>
</dbReference>
<evidence type="ECO:0000256" key="1">
    <source>
        <dbReference type="SAM" id="MobiDB-lite"/>
    </source>
</evidence>
<feature type="compositionally biased region" description="Polar residues" evidence="1">
    <location>
        <begin position="1"/>
        <end position="15"/>
    </location>
</feature>
<organism evidence="2">
    <name type="scientific">uncultured Sphingosinicella sp</name>
    <dbReference type="NCBI Taxonomy" id="478748"/>
    <lineage>
        <taxon>Bacteria</taxon>
        <taxon>Pseudomonadati</taxon>
        <taxon>Pseudomonadota</taxon>
        <taxon>Alphaproteobacteria</taxon>
        <taxon>Sphingomonadales</taxon>
        <taxon>Sphingosinicellaceae</taxon>
        <taxon>Sphingosinicella</taxon>
        <taxon>environmental samples</taxon>
    </lineage>
</organism>